<proteinExistence type="predicted"/>
<dbReference type="InterPro" id="IPR000905">
    <property type="entry name" value="Gcp-like_dom"/>
</dbReference>
<evidence type="ECO:0000256" key="1">
    <source>
        <dbReference type="SAM" id="MobiDB-lite"/>
    </source>
</evidence>
<comment type="caution">
    <text evidence="3">The sequence shown here is derived from an EMBL/GenBank/DDBJ whole genome shotgun (WGS) entry which is preliminary data.</text>
</comment>
<dbReference type="EMBL" id="NOXG01000003">
    <property type="protein sequence ID" value="PYD76267.1"/>
    <property type="molecule type" value="Genomic_DNA"/>
</dbReference>
<dbReference type="Proteomes" id="UP000247609">
    <property type="component" value="Unassembled WGS sequence"/>
</dbReference>
<evidence type="ECO:0000313" key="3">
    <source>
        <dbReference type="EMBL" id="PYD76267.1"/>
    </source>
</evidence>
<keyword evidence="3" id="KW-0808">Transferase</keyword>
<dbReference type="RefSeq" id="WP_110528143.1">
    <property type="nucleotide sequence ID" value="NZ_NOXG01000003.1"/>
</dbReference>
<reference evidence="3 4" key="1">
    <citation type="submission" date="2017-07" db="EMBL/GenBank/DDBJ databases">
        <title>A draft genome sequence of Komagataeibacter sp. T5K1.</title>
        <authorList>
            <person name="Skraban J."/>
            <person name="Cleenwerck I."/>
            <person name="Vandamme P."/>
            <person name="Trcek J."/>
        </authorList>
    </citation>
    <scope>NUCLEOTIDE SEQUENCE [LARGE SCALE GENOMIC DNA]</scope>
    <source>
        <strain evidence="3 4">T5K1</strain>
    </source>
</reference>
<feature type="domain" description="Gcp-like" evidence="2">
    <location>
        <begin position="43"/>
        <end position="113"/>
    </location>
</feature>
<evidence type="ECO:0000313" key="4">
    <source>
        <dbReference type="Proteomes" id="UP000247609"/>
    </source>
</evidence>
<dbReference type="InterPro" id="IPR022496">
    <property type="entry name" value="T6A_TsaB"/>
</dbReference>
<gene>
    <name evidence="3" type="primary">tsaB</name>
    <name evidence="3" type="ORF">CFR71_05335</name>
</gene>
<dbReference type="GO" id="GO:0002949">
    <property type="term" value="P:tRNA threonylcarbamoyladenosine modification"/>
    <property type="evidence" value="ECO:0007669"/>
    <property type="project" value="InterPro"/>
</dbReference>
<evidence type="ECO:0000259" key="2">
    <source>
        <dbReference type="Pfam" id="PF00814"/>
    </source>
</evidence>
<dbReference type="NCBIfam" id="TIGR03725">
    <property type="entry name" value="T6A_YeaZ"/>
    <property type="match status" value="1"/>
</dbReference>
<dbReference type="AlphaFoldDB" id="A0A318Q9D9"/>
<feature type="region of interest" description="Disordered" evidence="1">
    <location>
        <begin position="216"/>
        <end position="244"/>
    </location>
</feature>
<protein>
    <submittedName>
        <fullName evidence="3">tRNA (Adenosine(37)-N6)-threonylcarbamoyltransferase complex dimerization subunit type 1 TsaB</fullName>
    </submittedName>
</protein>
<dbReference type="SUPFAM" id="SSF53067">
    <property type="entry name" value="Actin-like ATPase domain"/>
    <property type="match status" value="1"/>
</dbReference>
<dbReference type="GO" id="GO:0016740">
    <property type="term" value="F:transferase activity"/>
    <property type="evidence" value="ECO:0007669"/>
    <property type="project" value="UniProtKB-KW"/>
</dbReference>
<accession>A0A318Q9D9</accession>
<sequence length="244" mass="25066">MRVLVLDGASAGAQARALIACVEVTPGGCRVEQAREVEGRGGSEAFPLLARELIAECGWPVATLDMVAVVVGPGSFTGLRASVAFAQGLSLGLGCDVIGVTTGEAMADALRAQAILPGTRILCCSVARRGRAFVESIPAGTGSGDIRAVMLEDPDAIPPGPVLLAGNAAQQVFDACGQGHDRPGRDDMILSALTGPDACQIVHAALLRREGVLPPRDVQPLYVDPPEARLPAAGLRPPPRRAEG</sequence>
<dbReference type="Pfam" id="PF00814">
    <property type="entry name" value="TsaD"/>
    <property type="match status" value="1"/>
</dbReference>
<dbReference type="Gene3D" id="3.30.420.40">
    <property type="match status" value="2"/>
</dbReference>
<name>A0A318Q9D9_9PROT</name>
<dbReference type="InterPro" id="IPR043129">
    <property type="entry name" value="ATPase_NBD"/>
</dbReference>
<organism evidence="3 4">
    <name type="scientific">Novacetimonas pomaceti</name>
    <dbReference type="NCBI Taxonomy" id="2021998"/>
    <lineage>
        <taxon>Bacteria</taxon>
        <taxon>Pseudomonadati</taxon>
        <taxon>Pseudomonadota</taxon>
        <taxon>Alphaproteobacteria</taxon>
        <taxon>Acetobacterales</taxon>
        <taxon>Acetobacteraceae</taxon>
        <taxon>Novacetimonas</taxon>
    </lineage>
</organism>